<sequence length="171" mass="17552">MANDNFAEMTGLEVLQWIKTADLQDVPSIGRLLGMKFTDVDLGKVTVEITTAPDFANPLGSVHGGIAATLLDSVMGCAVHTTLPAGVGYTTLELGVNYIRSVSTEGRTLTATGEIIHVGKTVATAQGKVHDDEGRLVAHATTTCLILNPRKNAEAAGAAAIATAGAPDGPS</sequence>
<reference evidence="3 4" key="1">
    <citation type="submission" date="2018-10" db="EMBL/GenBank/DDBJ databases">
        <title>Sequencing the genomes of 1000 actinobacteria strains.</title>
        <authorList>
            <person name="Klenk H.-P."/>
        </authorList>
    </citation>
    <scope>NUCLEOTIDE SEQUENCE [LARGE SCALE GENOMIC DNA]</scope>
    <source>
        <strain evidence="3 4">DSM 44343</strain>
    </source>
</reference>
<name>A0A495K7L9_WILMA</name>
<dbReference type="AlphaFoldDB" id="A0A495K7L9"/>
<evidence type="ECO:0000259" key="2">
    <source>
        <dbReference type="Pfam" id="PF03061"/>
    </source>
</evidence>
<dbReference type="PANTHER" id="PTHR43240:SF1">
    <property type="entry name" value="BLR5584 PROTEIN"/>
    <property type="match status" value="1"/>
</dbReference>
<feature type="domain" description="Thioesterase" evidence="2">
    <location>
        <begin position="60"/>
        <end position="138"/>
    </location>
</feature>
<dbReference type="GO" id="GO:0005829">
    <property type="term" value="C:cytosol"/>
    <property type="evidence" value="ECO:0007669"/>
    <property type="project" value="TreeGrafter"/>
</dbReference>
<evidence type="ECO:0000313" key="3">
    <source>
        <dbReference type="EMBL" id="RKR96564.1"/>
    </source>
</evidence>
<accession>A0A495K7L9</accession>
<dbReference type="OrthoDB" id="9813282at2"/>
<dbReference type="Pfam" id="PF03061">
    <property type="entry name" value="4HBT"/>
    <property type="match status" value="1"/>
</dbReference>
<evidence type="ECO:0000313" key="4">
    <source>
        <dbReference type="Proteomes" id="UP000274762"/>
    </source>
</evidence>
<dbReference type="GO" id="GO:0061522">
    <property type="term" value="F:1,4-dihydroxy-2-naphthoyl-CoA thioesterase activity"/>
    <property type="evidence" value="ECO:0007669"/>
    <property type="project" value="TreeGrafter"/>
</dbReference>
<dbReference type="Proteomes" id="UP000274762">
    <property type="component" value="Unassembled WGS sequence"/>
</dbReference>
<proteinExistence type="predicted"/>
<keyword evidence="1" id="KW-0378">Hydrolase</keyword>
<dbReference type="NCBIfam" id="TIGR00369">
    <property type="entry name" value="unchar_dom_1"/>
    <property type="match status" value="1"/>
</dbReference>
<organism evidence="3 4">
    <name type="scientific">Williamsia marianensis</name>
    <dbReference type="NCBI Taxonomy" id="85044"/>
    <lineage>
        <taxon>Bacteria</taxon>
        <taxon>Bacillati</taxon>
        <taxon>Actinomycetota</taxon>
        <taxon>Actinomycetes</taxon>
        <taxon>Mycobacteriales</taxon>
        <taxon>Nocardiaceae</taxon>
        <taxon>Williamsia</taxon>
    </lineage>
</organism>
<dbReference type="InterPro" id="IPR003736">
    <property type="entry name" value="PAAI_dom"/>
</dbReference>
<gene>
    <name evidence="3" type="ORF">DFJ75_3417</name>
</gene>
<evidence type="ECO:0000256" key="1">
    <source>
        <dbReference type="ARBA" id="ARBA00022801"/>
    </source>
</evidence>
<comment type="caution">
    <text evidence="3">The sequence shown here is derived from an EMBL/GenBank/DDBJ whole genome shotgun (WGS) entry which is preliminary data.</text>
</comment>
<dbReference type="CDD" id="cd03443">
    <property type="entry name" value="PaaI_thioesterase"/>
    <property type="match status" value="1"/>
</dbReference>
<dbReference type="EMBL" id="RBKV01000001">
    <property type="protein sequence ID" value="RKR96564.1"/>
    <property type="molecule type" value="Genomic_DNA"/>
</dbReference>
<dbReference type="InterPro" id="IPR006683">
    <property type="entry name" value="Thioestr_dom"/>
</dbReference>
<dbReference type="Gene3D" id="3.10.129.10">
    <property type="entry name" value="Hotdog Thioesterase"/>
    <property type="match status" value="1"/>
</dbReference>
<dbReference type="InterPro" id="IPR029069">
    <property type="entry name" value="HotDog_dom_sf"/>
</dbReference>
<protein>
    <submittedName>
        <fullName evidence="3">Uncharacterized protein (TIGR00369 family)</fullName>
    </submittedName>
</protein>
<dbReference type="SUPFAM" id="SSF54637">
    <property type="entry name" value="Thioesterase/thiol ester dehydrase-isomerase"/>
    <property type="match status" value="1"/>
</dbReference>
<dbReference type="PANTHER" id="PTHR43240">
    <property type="entry name" value="1,4-DIHYDROXY-2-NAPHTHOYL-COA THIOESTERASE 1"/>
    <property type="match status" value="1"/>
</dbReference>